<evidence type="ECO:0000313" key="1">
    <source>
        <dbReference type="EMBL" id="TDX00494.1"/>
    </source>
</evidence>
<name>A0A4R8DQR2_9BACT</name>
<dbReference type="EMBL" id="SODV01000001">
    <property type="protein sequence ID" value="TDX00494.1"/>
    <property type="molecule type" value="Genomic_DNA"/>
</dbReference>
<gene>
    <name evidence="1" type="ORF">EDB95_1519</name>
</gene>
<evidence type="ECO:0008006" key="3">
    <source>
        <dbReference type="Google" id="ProtNLM"/>
    </source>
</evidence>
<reference evidence="1 2" key="1">
    <citation type="submission" date="2019-03" db="EMBL/GenBank/DDBJ databases">
        <title>Genomic Encyclopedia of Type Strains, Phase IV (KMG-IV): sequencing the most valuable type-strain genomes for metagenomic binning, comparative biology and taxonomic classification.</title>
        <authorList>
            <person name="Goeker M."/>
        </authorList>
    </citation>
    <scope>NUCLEOTIDE SEQUENCE [LARGE SCALE GENOMIC DNA]</scope>
    <source>
        <strain evidence="1 2">DSM 100059</strain>
    </source>
</reference>
<keyword evidence="2" id="KW-1185">Reference proteome</keyword>
<protein>
    <recommendedName>
        <fullName evidence="3">NVEALA protein</fullName>
    </recommendedName>
</protein>
<proteinExistence type="predicted"/>
<dbReference type="AlphaFoldDB" id="A0A4R8DQR2"/>
<sequence length="93" mass="9527">MKRRFLKVFQVGVATLAIASLLFVNITVSTNTTLQISVNKAHAEAMNCYGEVVGCTMPDGSAGTKSVCITTGTSTVKCVCGSANDCSKSSGGS</sequence>
<comment type="caution">
    <text evidence="1">The sequence shown here is derived from an EMBL/GenBank/DDBJ whole genome shotgun (WGS) entry which is preliminary data.</text>
</comment>
<organism evidence="1 2">
    <name type="scientific">Dinghuibacter silviterrae</name>
    <dbReference type="NCBI Taxonomy" id="1539049"/>
    <lineage>
        <taxon>Bacteria</taxon>
        <taxon>Pseudomonadati</taxon>
        <taxon>Bacteroidota</taxon>
        <taxon>Chitinophagia</taxon>
        <taxon>Chitinophagales</taxon>
        <taxon>Chitinophagaceae</taxon>
        <taxon>Dinghuibacter</taxon>
    </lineage>
</organism>
<evidence type="ECO:0000313" key="2">
    <source>
        <dbReference type="Proteomes" id="UP000294498"/>
    </source>
</evidence>
<dbReference type="Proteomes" id="UP000294498">
    <property type="component" value="Unassembled WGS sequence"/>
</dbReference>
<accession>A0A4R8DQR2</accession>